<protein>
    <submittedName>
        <fullName evidence="1">Uncharacterized protein</fullName>
    </submittedName>
</protein>
<name>A0A9W4RH15_9PEZI</name>
<evidence type="ECO:0000313" key="1">
    <source>
        <dbReference type="EMBL" id="CAI0641061.1"/>
    </source>
</evidence>
<reference evidence="1" key="1">
    <citation type="submission" date="2022-08" db="EMBL/GenBank/DDBJ databases">
        <authorList>
            <person name="Giroux E."/>
            <person name="Giroux E."/>
        </authorList>
    </citation>
    <scope>NUCLEOTIDE SEQUENCE</scope>
    <source>
        <strain evidence="1">H1091258</strain>
    </source>
</reference>
<evidence type="ECO:0000313" key="2">
    <source>
        <dbReference type="Proteomes" id="UP001152533"/>
    </source>
</evidence>
<dbReference type="Proteomes" id="UP001152533">
    <property type="component" value="Unassembled WGS sequence"/>
</dbReference>
<keyword evidence="2" id="KW-1185">Reference proteome</keyword>
<dbReference type="AlphaFoldDB" id="A0A9W4RH15"/>
<accession>A0A9W4RH15</accession>
<dbReference type="EMBL" id="CAMGZC010000002">
    <property type="protein sequence ID" value="CAI0641061.1"/>
    <property type="molecule type" value="Genomic_DNA"/>
</dbReference>
<sequence>MRETALDPCITLDAIRVFITPTGLQALRSKAAFLTVSWHTTLLNPHHQSTESIKPDTHFSNTATMQKFTLTALIGVARLINALEFTAPDTDRKLNLSAPITIEWTLNNEGNPEWTEIDLWWCGEFANSAGGFGYALEENFTTTGSGTYGYNWNPASEVESFMKNQNKLSSDKVFYFTIRRHPPNATHPASIEPSEKYAVEGYNLIGSSASLMKPTWGAAIAVLAAAFVLI</sequence>
<comment type="caution">
    <text evidence="1">The sequence shown here is derived from an EMBL/GenBank/DDBJ whole genome shotgun (WGS) entry which is preliminary data.</text>
</comment>
<proteinExistence type="predicted"/>
<gene>
    <name evidence="1" type="ORF">CGXH109_LOCUS407</name>
</gene>
<organism evidence="1 2">
    <name type="scientific">Colletotrichum noveboracense</name>
    <dbReference type="NCBI Taxonomy" id="2664923"/>
    <lineage>
        <taxon>Eukaryota</taxon>
        <taxon>Fungi</taxon>
        <taxon>Dikarya</taxon>
        <taxon>Ascomycota</taxon>
        <taxon>Pezizomycotina</taxon>
        <taxon>Sordariomycetes</taxon>
        <taxon>Hypocreomycetidae</taxon>
        <taxon>Glomerellales</taxon>
        <taxon>Glomerellaceae</taxon>
        <taxon>Colletotrichum</taxon>
        <taxon>Colletotrichum gloeosporioides species complex</taxon>
    </lineage>
</organism>